<dbReference type="AlphaFoldDB" id="A0AAD8ALZ2"/>
<reference evidence="1" key="2">
    <citation type="submission" date="2023-05" db="EMBL/GenBank/DDBJ databases">
        <authorList>
            <person name="Fouks B."/>
        </authorList>
    </citation>
    <scope>NUCLEOTIDE SEQUENCE</scope>
    <source>
        <strain evidence="1">Stay&amp;Tobe</strain>
        <tissue evidence="1">Testes</tissue>
    </source>
</reference>
<proteinExistence type="predicted"/>
<evidence type="ECO:0000313" key="1">
    <source>
        <dbReference type="EMBL" id="KAJ9601506.1"/>
    </source>
</evidence>
<comment type="caution">
    <text evidence="1">The sequence shown here is derived from an EMBL/GenBank/DDBJ whole genome shotgun (WGS) entry which is preliminary data.</text>
</comment>
<gene>
    <name evidence="1" type="ORF">L9F63_000345</name>
</gene>
<feature type="non-terminal residue" evidence="1">
    <location>
        <position position="1"/>
    </location>
</feature>
<sequence length="83" mass="9560">VYINGIMSQWVSVAMFVRVHQCCELTKHTFLEHSQQENSIMDDTHIKLCSKLNPRIRTSTILGGQETNGKTPMSWILLLLCRQ</sequence>
<feature type="non-terminal residue" evidence="1">
    <location>
        <position position="83"/>
    </location>
</feature>
<dbReference type="EMBL" id="JASPKZ010000013">
    <property type="protein sequence ID" value="KAJ9601506.1"/>
    <property type="molecule type" value="Genomic_DNA"/>
</dbReference>
<accession>A0AAD8ALZ2</accession>
<dbReference type="Proteomes" id="UP001233999">
    <property type="component" value="Unassembled WGS sequence"/>
</dbReference>
<protein>
    <submittedName>
        <fullName evidence="1">Uncharacterized protein</fullName>
    </submittedName>
</protein>
<name>A0AAD8ALZ2_DIPPU</name>
<evidence type="ECO:0000313" key="2">
    <source>
        <dbReference type="Proteomes" id="UP001233999"/>
    </source>
</evidence>
<reference evidence="1" key="1">
    <citation type="journal article" date="2023" name="IScience">
        <title>Live-bearing cockroach genome reveals convergent evolutionary mechanisms linked to viviparity in insects and beyond.</title>
        <authorList>
            <person name="Fouks B."/>
            <person name="Harrison M.C."/>
            <person name="Mikhailova A.A."/>
            <person name="Marchal E."/>
            <person name="English S."/>
            <person name="Carruthers M."/>
            <person name="Jennings E.C."/>
            <person name="Chiamaka E.L."/>
            <person name="Frigard R.A."/>
            <person name="Pippel M."/>
            <person name="Attardo G.M."/>
            <person name="Benoit J.B."/>
            <person name="Bornberg-Bauer E."/>
            <person name="Tobe S.S."/>
        </authorList>
    </citation>
    <scope>NUCLEOTIDE SEQUENCE</scope>
    <source>
        <strain evidence="1">Stay&amp;Tobe</strain>
    </source>
</reference>
<organism evidence="1 2">
    <name type="scientific">Diploptera punctata</name>
    <name type="common">Pacific beetle cockroach</name>
    <dbReference type="NCBI Taxonomy" id="6984"/>
    <lineage>
        <taxon>Eukaryota</taxon>
        <taxon>Metazoa</taxon>
        <taxon>Ecdysozoa</taxon>
        <taxon>Arthropoda</taxon>
        <taxon>Hexapoda</taxon>
        <taxon>Insecta</taxon>
        <taxon>Pterygota</taxon>
        <taxon>Neoptera</taxon>
        <taxon>Polyneoptera</taxon>
        <taxon>Dictyoptera</taxon>
        <taxon>Blattodea</taxon>
        <taxon>Blaberoidea</taxon>
        <taxon>Blaberidae</taxon>
        <taxon>Diplopterinae</taxon>
        <taxon>Diploptera</taxon>
    </lineage>
</organism>
<keyword evidence="2" id="KW-1185">Reference proteome</keyword>